<accession>A0A8I2YSA2</accession>
<comment type="subcellular location">
    <subcellularLocation>
        <location evidence="1">Membrane</location>
        <topology evidence="1">Multi-pass membrane protein</topology>
    </subcellularLocation>
</comment>
<keyword evidence="2" id="KW-0813">Transport</keyword>
<feature type="transmembrane region" description="Helical" evidence="6">
    <location>
        <begin position="436"/>
        <end position="460"/>
    </location>
</feature>
<dbReference type="PANTHER" id="PTHR45649">
    <property type="entry name" value="AMINO-ACID PERMEASE BAT1"/>
    <property type="match status" value="1"/>
</dbReference>
<sequence>MSHQSNTQQQDDEELRALGYAPAFRREFSNLSTISFAFSVMGVCSSIATTFNTPLLLGGPASVTWCWFLGGTNCIALASSISEIVSAYPTCGGLYGASARLCPKRYRARVGWIVGWLNILGQIVGLTSTEFGLANMILAAIYISTNGGISITPGKVVGMTAGLLIVHGTLNSLKTRQLAYFASSFVFINLGATFLIIILLLSMTPRSDMQPASYVFGKEGLINGTGGWNNGISFLLGLLSVQWTMTGYDCTAHISEELRRAAYSAPAAIIIATIGTGMAGWLLNIALILCSGPFEDLPGPSGSAFLAIMVLRMGSRLAIGLWFFVCLTAFFVAQSATQAVSRTIYALSRDRGLPDGGFFGHISTATQTPLRAVWLTVLVSIIPALLDLASPTAANAVFAMTAMASDLSYVIPIILRRIFHAHPEVQFKPGPYYMGDGWLGVFANVWCALWTFFVCVIFSLPTLIPVTPTNMNYASVITVGVIAISGLWYVLSAHRHYHGPVSNLPSGKMVGWMRRMRKPMLIQAASKGTLEYLCCIESFYFAVVATEAFSFNRSIGSSNPWVGISCSIRKRRLFDHIAYYTYEGSPCVSPYPMSTARVQLHCTWTLPAQNVDGAAVSQLKHVLDYGLGHISVL</sequence>
<comment type="caution">
    <text evidence="7">The sequence shown here is derived from an EMBL/GenBank/DDBJ whole genome shotgun (WGS) entry which is preliminary data.</text>
</comment>
<evidence type="ECO:0000256" key="6">
    <source>
        <dbReference type="SAM" id="Phobius"/>
    </source>
</evidence>
<keyword evidence="8" id="KW-1185">Reference proteome</keyword>
<keyword evidence="5 6" id="KW-0472">Membrane</keyword>
<evidence type="ECO:0000256" key="4">
    <source>
        <dbReference type="ARBA" id="ARBA00022989"/>
    </source>
</evidence>
<dbReference type="InterPro" id="IPR002293">
    <property type="entry name" value="AA/rel_permease1"/>
</dbReference>
<feature type="transmembrane region" description="Helical" evidence="6">
    <location>
        <begin position="372"/>
        <end position="390"/>
    </location>
</feature>
<dbReference type="GO" id="GO:0022857">
    <property type="term" value="F:transmembrane transporter activity"/>
    <property type="evidence" value="ECO:0007669"/>
    <property type="project" value="InterPro"/>
</dbReference>
<dbReference type="AlphaFoldDB" id="A0A8I2YSA2"/>
<dbReference type="Gene3D" id="1.20.1740.10">
    <property type="entry name" value="Amino acid/polyamine transporter I"/>
    <property type="match status" value="1"/>
</dbReference>
<name>A0A8I2YSA2_9AGAM</name>
<dbReference type="Pfam" id="PF13520">
    <property type="entry name" value="AA_permease_2"/>
    <property type="match status" value="1"/>
</dbReference>
<evidence type="ECO:0000313" key="8">
    <source>
        <dbReference type="Proteomes" id="UP000683000"/>
    </source>
</evidence>
<reference evidence="7" key="1">
    <citation type="submission" date="2021-03" db="EMBL/GenBank/DDBJ databases">
        <title>Evolutionary innovations through gain and loss of genes in the ectomycorrhizal Boletales.</title>
        <authorList>
            <person name="Wu G."/>
            <person name="Miyauchi S."/>
            <person name="Morin E."/>
            <person name="Yang Z.-L."/>
            <person name="Xu J."/>
            <person name="Martin F.M."/>
        </authorList>
    </citation>
    <scope>NUCLEOTIDE SEQUENCE</scope>
    <source>
        <strain evidence="7">BR01</strain>
    </source>
</reference>
<feature type="transmembrane region" description="Helical" evidence="6">
    <location>
        <begin position="472"/>
        <end position="491"/>
    </location>
</feature>
<dbReference type="OrthoDB" id="10054429at2759"/>
<keyword evidence="4 6" id="KW-1133">Transmembrane helix</keyword>
<protein>
    <submittedName>
        <fullName evidence="7">APC amino acid permease</fullName>
    </submittedName>
</protein>
<keyword evidence="3 6" id="KW-0812">Transmembrane</keyword>
<evidence type="ECO:0000256" key="2">
    <source>
        <dbReference type="ARBA" id="ARBA00022448"/>
    </source>
</evidence>
<evidence type="ECO:0000313" key="7">
    <source>
        <dbReference type="EMBL" id="KAG6377235.1"/>
    </source>
</evidence>
<feature type="transmembrane region" description="Helical" evidence="6">
    <location>
        <begin position="110"/>
        <end position="143"/>
    </location>
</feature>
<proteinExistence type="predicted"/>
<dbReference type="Proteomes" id="UP000683000">
    <property type="component" value="Unassembled WGS sequence"/>
</dbReference>
<evidence type="ECO:0000256" key="1">
    <source>
        <dbReference type="ARBA" id="ARBA00004141"/>
    </source>
</evidence>
<gene>
    <name evidence="7" type="ORF">JVT61DRAFT_1289</name>
</gene>
<feature type="transmembrane region" description="Helical" evidence="6">
    <location>
        <begin position="262"/>
        <end position="283"/>
    </location>
</feature>
<dbReference type="EMBL" id="JAGFBS010000010">
    <property type="protein sequence ID" value="KAG6377235.1"/>
    <property type="molecule type" value="Genomic_DNA"/>
</dbReference>
<dbReference type="GO" id="GO:0016020">
    <property type="term" value="C:membrane"/>
    <property type="evidence" value="ECO:0007669"/>
    <property type="project" value="UniProtKB-SubCell"/>
</dbReference>
<evidence type="ECO:0000256" key="5">
    <source>
        <dbReference type="ARBA" id="ARBA00023136"/>
    </source>
</evidence>
<dbReference type="PANTHER" id="PTHR45649:SF9">
    <property type="entry name" value="AMINO-ACID PERMEASE 2"/>
    <property type="match status" value="1"/>
</dbReference>
<evidence type="ECO:0000256" key="3">
    <source>
        <dbReference type="ARBA" id="ARBA00022692"/>
    </source>
</evidence>
<feature type="transmembrane region" description="Helical" evidence="6">
    <location>
        <begin position="178"/>
        <end position="201"/>
    </location>
</feature>
<feature type="transmembrane region" description="Helical" evidence="6">
    <location>
        <begin position="303"/>
        <end position="332"/>
    </location>
</feature>
<organism evidence="7 8">
    <name type="scientific">Boletus reticuloceps</name>
    <dbReference type="NCBI Taxonomy" id="495285"/>
    <lineage>
        <taxon>Eukaryota</taxon>
        <taxon>Fungi</taxon>
        <taxon>Dikarya</taxon>
        <taxon>Basidiomycota</taxon>
        <taxon>Agaricomycotina</taxon>
        <taxon>Agaricomycetes</taxon>
        <taxon>Agaricomycetidae</taxon>
        <taxon>Boletales</taxon>
        <taxon>Boletineae</taxon>
        <taxon>Boletaceae</taxon>
        <taxon>Boletoideae</taxon>
        <taxon>Boletus</taxon>
    </lineage>
</organism>
<feature type="transmembrane region" description="Helical" evidence="6">
    <location>
        <begin position="221"/>
        <end position="241"/>
    </location>
</feature>